<dbReference type="CDD" id="cd02042">
    <property type="entry name" value="ParAB_family"/>
    <property type="match status" value="1"/>
</dbReference>
<dbReference type="EMBL" id="KP795522">
    <property type="protein sequence ID" value="AKN37045.1"/>
    <property type="molecule type" value="Genomic_DNA"/>
</dbReference>
<dbReference type="SUPFAM" id="SSF52540">
    <property type="entry name" value="P-loop containing nucleoside triphosphate hydrolases"/>
    <property type="match status" value="1"/>
</dbReference>
<dbReference type="PANTHER" id="PTHR13696">
    <property type="entry name" value="P-LOOP CONTAINING NUCLEOSIDE TRIPHOSPHATE HYDROLASE"/>
    <property type="match status" value="1"/>
</dbReference>
<evidence type="ECO:0000259" key="1">
    <source>
        <dbReference type="Pfam" id="PF01656"/>
    </source>
</evidence>
<dbReference type="InterPro" id="IPR027417">
    <property type="entry name" value="P-loop_NTPase"/>
</dbReference>
<organism evidence="2">
    <name type="scientific">Vibrio cyclitrophicus</name>
    <dbReference type="NCBI Taxonomy" id="47951"/>
    <lineage>
        <taxon>Bacteria</taxon>
        <taxon>Pseudomonadati</taxon>
        <taxon>Pseudomonadota</taxon>
        <taxon>Gammaproteobacteria</taxon>
        <taxon>Vibrionales</taxon>
        <taxon>Vibrionaceae</taxon>
        <taxon>Vibrio</taxon>
    </lineage>
</organism>
<dbReference type="PANTHER" id="PTHR13696:SF96">
    <property type="entry name" value="COBQ_COBB_MIND_PARA NUCLEOTIDE BINDING DOMAIN-CONTAINING PROTEIN"/>
    <property type="match status" value="1"/>
</dbReference>
<accession>A0A0H3ZLR0</accession>
<feature type="domain" description="CobQ/CobB/MinD/ParA nucleotide binding" evidence="1">
    <location>
        <begin position="3"/>
        <end position="178"/>
    </location>
</feature>
<dbReference type="AlphaFoldDB" id="A0A0H3ZLR0"/>
<dbReference type="Gene3D" id="3.40.50.300">
    <property type="entry name" value="P-loop containing nucleotide triphosphate hydrolases"/>
    <property type="match status" value="1"/>
</dbReference>
<name>A0A0H3ZLR0_9VIBR</name>
<sequence length="209" mass="23399">MIIAIAHNKGGVGKTTLSLNIAAILKPDVIVDQDTHQSLVILNQLRDEESLSVTTCNSRDNLIEILKQSDEGKNVLIDCGGFDSDVNRLAVAAADLVIVPANDDTTELIGLRHFNQVLAEISKEMDEHITGHVLFNRVHPNRRKFNDVESFLANADHMTRLDTIIPRRKQYPEALAHGFGVTEHKTTKYSDAAREMRRLVDEIKRRVSL</sequence>
<evidence type="ECO:0000313" key="2">
    <source>
        <dbReference type="EMBL" id="AKN37045.1"/>
    </source>
</evidence>
<dbReference type="InterPro" id="IPR002586">
    <property type="entry name" value="CobQ/CobB/MinD/ParA_Nub-bd_dom"/>
</dbReference>
<protein>
    <recommendedName>
        <fullName evidence="1">CobQ/CobB/MinD/ParA nucleotide binding domain-containing protein</fullName>
    </recommendedName>
</protein>
<dbReference type="Pfam" id="PF01656">
    <property type="entry name" value="CbiA"/>
    <property type="match status" value="1"/>
</dbReference>
<proteinExistence type="predicted"/>
<dbReference type="PIRSF" id="PIRSF009320">
    <property type="entry name" value="Nuc_binding_HP_1000"/>
    <property type="match status" value="1"/>
</dbReference>
<reference evidence="2" key="1">
    <citation type="journal article" date="2015" name="MBio">
        <title>Eco-Evolutionary Dynamics of Episomes among Ecologically Cohesive Bacterial Populations.</title>
        <authorList>
            <person name="Xue H."/>
            <person name="Cordero O.X."/>
            <person name="Camas F.M."/>
            <person name="Trimble W."/>
            <person name="Meyer F."/>
            <person name="Guglielmini J."/>
            <person name="Rocha E.P."/>
            <person name="Polz M.F."/>
        </authorList>
    </citation>
    <scope>NUCLEOTIDE SEQUENCE</scope>
    <source>
        <strain evidence="2">FF_61</strain>
    </source>
</reference>
<dbReference type="InterPro" id="IPR050678">
    <property type="entry name" value="DNA_Partitioning_ATPase"/>
</dbReference>